<dbReference type="EMBL" id="CP126981">
    <property type="protein sequence ID" value="WIM87422.1"/>
    <property type="molecule type" value="Genomic_DNA"/>
</dbReference>
<name>A0ABY8VV78_9MYCO</name>
<accession>A0ABY8VV78</accession>
<dbReference type="Proteomes" id="UP001236585">
    <property type="component" value="Chromosome"/>
</dbReference>
<proteinExistence type="predicted"/>
<keyword evidence="2" id="KW-1185">Reference proteome</keyword>
<organism evidence="1 2">
    <name type="scientific">Candidatus Mycobacterium wuenschmannii</name>
    <dbReference type="NCBI Taxonomy" id="3027808"/>
    <lineage>
        <taxon>Bacteria</taxon>
        <taxon>Bacillati</taxon>
        <taxon>Actinomycetota</taxon>
        <taxon>Actinomycetes</taxon>
        <taxon>Mycobacteriales</taxon>
        <taxon>Mycobacteriaceae</taxon>
        <taxon>Mycobacterium</taxon>
    </lineage>
</organism>
<gene>
    <name evidence="1" type="ORF">PT015_21695</name>
</gene>
<protein>
    <submittedName>
        <fullName evidence="1">Uncharacterized protein</fullName>
    </submittedName>
</protein>
<reference evidence="1 2" key="1">
    <citation type="journal article" date="2023" name="Microbiol. Resour. Announc.">
        <title>Complete Genome Sequence of Mycobacterium wuenschmanii, a novel Nontuberculous Mycobacterium Isolated from a captive population of Amazon Milk Frogs.</title>
        <authorList>
            <person name="Hicks J."/>
            <person name="Zeineldin M."/>
            <person name="Ward H."/>
            <person name="Wuenschmann A."/>
            <person name="Camp P."/>
            <person name="Farrell D."/>
            <person name="Lehman K."/>
            <person name="Thacker T."/>
            <person name="Cuthbert E."/>
        </authorList>
    </citation>
    <scope>NUCLEOTIDE SEQUENCE [LARGE SCALE GENOMIC DNA]</scope>
    <source>
        <strain evidence="1 2">Wuenschmanii</strain>
    </source>
</reference>
<evidence type="ECO:0000313" key="1">
    <source>
        <dbReference type="EMBL" id="WIM87422.1"/>
    </source>
</evidence>
<sequence>MLHDGRSAAMRGELITDTAVVGDLYARGAESYGKKAQRVMGIAFRRGGRGIGVAGHSVHSCDVT</sequence>
<evidence type="ECO:0000313" key="2">
    <source>
        <dbReference type="Proteomes" id="UP001236585"/>
    </source>
</evidence>
<dbReference type="RefSeq" id="WP_285187138.1">
    <property type="nucleotide sequence ID" value="NZ_CP126981.1"/>
</dbReference>